<dbReference type="Gene3D" id="1.20.1250.20">
    <property type="entry name" value="MFS general substrate transporter like domains"/>
    <property type="match status" value="1"/>
</dbReference>
<evidence type="ECO:0000256" key="5">
    <source>
        <dbReference type="ARBA" id="ARBA00023136"/>
    </source>
</evidence>
<feature type="transmembrane region" description="Helical" evidence="6">
    <location>
        <begin position="127"/>
        <end position="144"/>
    </location>
</feature>
<name>A0A397VZE7_9GLOM</name>
<dbReference type="Pfam" id="PF07690">
    <property type="entry name" value="MFS_1"/>
    <property type="match status" value="1"/>
</dbReference>
<dbReference type="GO" id="GO:0022857">
    <property type="term" value="F:transmembrane transporter activity"/>
    <property type="evidence" value="ECO:0007669"/>
    <property type="project" value="InterPro"/>
</dbReference>
<dbReference type="Proteomes" id="UP000266673">
    <property type="component" value="Unassembled WGS sequence"/>
</dbReference>
<evidence type="ECO:0000313" key="8">
    <source>
        <dbReference type="Proteomes" id="UP000266673"/>
    </source>
</evidence>
<gene>
    <name evidence="7" type="ORF">C2G38_64135</name>
</gene>
<dbReference type="PANTHER" id="PTHR43791">
    <property type="entry name" value="PERMEASE-RELATED"/>
    <property type="match status" value="1"/>
</dbReference>
<dbReference type="STRING" id="44941.A0A397VZE7"/>
<keyword evidence="3 6" id="KW-0812">Transmembrane</keyword>
<evidence type="ECO:0000313" key="7">
    <source>
        <dbReference type="EMBL" id="RIB27192.1"/>
    </source>
</evidence>
<evidence type="ECO:0000256" key="6">
    <source>
        <dbReference type="SAM" id="Phobius"/>
    </source>
</evidence>
<dbReference type="InterPro" id="IPR036259">
    <property type="entry name" value="MFS_trans_sf"/>
</dbReference>
<comment type="caution">
    <text evidence="7">The sequence shown here is derived from an EMBL/GenBank/DDBJ whole genome shotgun (WGS) entry which is preliminary data.</text>
</comment>
<accession>A0A397VZE7</accession>
<keyword evidence="5 6" id="KW-0472">Membrane</keyword>
<keyword evidence="2" id="KW-0813">Transport</keyword>
<comment type="subcellular location">
    <subcellularLocation>
        <location evidence="1">Membrane</location>
        <topology evidence="1">Multi-pass membrane protein</topology>
    </subcellularLocation>
</comment>
<reference evidence="7 8" key="1">
    <citation type="submission" date="2018-06" db="EMBL/GenBank/DDBJ databases">
        <title>Comparative genomics reveals the genomic features of Rhizophagus irregularis, R. cerebriforme, R. diaphanum and Gigaspora rosea, and their symbiotic lifestyle signature.</title>
        <authorList>
            <person name="Morin E."/>
            <person name="San Clemente H."/>
            <person name="Chen E.C.H."/>
            <person name="De La Providencia I."/>
            <person name="Hainaut M."/>
            <person name="Kuo A."/>
            <person name="Kohler A."/>
            <person name="Murat C."/>
            <person name="Tang N."/>
            <person name="Roy S."/>
            <person name="Loubradou J."/>
            <person name="Henrissat B."/>
            <person name="Grigoriev I.V."/>
            <person name="Corradi N."/>
            <person name="Roux C."/>
            <person name="Martin F.M."/>
        </authorList>
    </citation>
    <scope>NUCLEOTIDE SEQUENCE [LARGE SCALE GENOMIC DNA]</scope>
    <source>
        <strain evidence="7 8">DAOM 194757</strain>
    </source>
</reference>
<evidence type="ECO:0000256" key="4">
    <source>
        <dbReference type="ARBA" id="ARBA00022989"/>
    </source>
</evidence>
<feature type="transmembrane region" description="Helical" evidence="6">
    <location>
        <begin position="57"/>
        <end position="80"/>
    </location>
</feature>
<proteinExistence type="predicted"/>
<evidence type="ECO:0000256" key="3">
    <source>
        <dbReference type="ARBA" id="ARBA00022692"/>
    </source>
</evidence>
<keyword evidence="4 6" id="KW-1133">Transmembrane helix</keyword>
<dbReference type="InterPro" id="IPR011701">
    <property type="entry name" value="MFS"/>
</dbReference>
<dbReference type="AlphaFoldDB" id="A0A397VZE7"/>
<dbReference type="SUPFAM" id="SSF103473">
    <property type="entry name" value="MFS general substrate transporter"/>
    <property type="match status" value="1"/>
</dbReference>
<evidence type="ECO:0000256" key="2">
    <source>
        <dbReference type="ARBA" id="ARBA00022448"/>
    </source>
</evidence>
<dbReference type="OrthoDB" id="2985014at2759"/>
<protein>
    <recommendedName>
        <fullName evidence="9">Major facilitator superfamily domain-containing protein</fullName>
    </recommendedName>
</protein>
<evidence type="ECO:0008006" key="9">
    <source>
        <dbReference type="Google" id="ProtNLM"/>
    </source>
</evidence>
<organism evidence="7 8">
    <name type="scientific">Gigaspora rosea</name>
    <dbReference type="NCBI Taxonomy" id="44941"/>
    <lineage>
        <taxon>Eukaryota</taxon>
        <taxon>Fungi</taxon>
        <taxon>Fungi incertae sedis</taxon>
        <taxon>Mucoromycota</taxon>
        <taxon>Glomeromycotina</taxon>
        <taxon>Glomeromycetes</taxon>
        <taxon>Diversisporales</taxon>
        <taxon>Gigasporaceae</taxon>
        <taxon>Gigaspora</taxon>
    </lineage>
</organism>
<dbReference type="PANTHER" id="PTHR43791:SF36">
    <property type="entry name" value="TRANSPORTER, PUTATIVE (AFU_ORTHOLOGUE AFUA_6G08340)-RELATED"/>
    <property type="match status" value="1"/>
</dbReference>
<dbReference type="EMBL" id="QKWP01000108">
    <property type="protein sequence ID" value="RIB27192.1"/>
    <property type="molecule type" value="Genomic_DNA"/>
</dbReference>
<feature type="transmembrane region" description="Helical" evidence="6">
    <location>
        <begin position="92"/>
        <end position="115"/>
    </location>
</feature>
<keyword evidence="8" id="KW-1185">Reference proteome</keyword>
<sequence>MALVIALFMTHGPGNARFFFTPEEREFEIERLKSEGSANQIDSNLAKSQVKLAFIDILTYSYLIIFLITGIPFHALTFYLPTLVSQLGYNNIQAQLMVVPPLVISTIFMIICSWYSDKHQIKANIAWFGYTLSIISLVGLLVASR</sequence>
<dbReference type="GO" id="GO:0016020">
    <property type="term" value="C:membrane"/>
    <property type="evidence" value="ECO:0007669"/>
    <property type="project" value="UniProtKB-SubCell"/>
</dbReference>
<evidence type="ECO:0000256" key="1">
    <source>
        <dbReference type="ARBA" id="ARBA00004141"/>
    </source>
</evidence>